<dbReference type="EMBL" id="AZMM01015620">
    <property type="protein sequence ID" value="ETJ29855.1"/>
    <property type="molecule type" value="Genomic_DNA"/>
</dbReference>
<organism evidence="2">
    <name type="scientific">human gut metagenome</name>
    <dbReference type="NCBI Taxonomy" id="408170"/>
    <lineage>
        <taxon>unclassified sequences</taxon>
        <taxon>metagenomes</taxon>
        <taxon>organismal metagenomes</taxon>
    </lineage>
</organism>
<dbReference type="InterPro" id="IPR038417">
    <property type="entry name" value="Alpga-gal_N_sf"/>
</dbReference>
<comment type="caution">
    <text evidence="2">The sequence shown here is derived from an EMBL/GenBank/DDBJ whole genome shotgun (WGS) entry which is preliminary data.</text>
</comment>
<feature type="domain" description="Glycosyl hydrolase family 36 N-terminal" evidence="1">
    <location>
        <begin position="1"/>
        <end position="99"/>
    </location>
</feature>
<dbReference type="AlphaFoldDB" id="W1XK91"/>
<name>W1XK91_9ZZZZ</name>
<dbReference type="Pfam" id="PF16875">
    <property type="entry name" value="Glyco_hydro_36N"/>
    <property type="match status" value="1"/>
</dbReference>
<protein>
    <submittedName>
        <fullName evidence="2">Alpha-galactosidase AgaN</fullName>
    </submittedName>
</protein>
<evidence type="ECO:0000313" key="2">
    <source>
        <dbReference type="EMBL" id="ETJ29855.1"/>
    </source>
</evidence>
<evidence type="ECO:0000259" key="1">
    <source>
        <dbReference type="Pfam" id="PF16875"/>
    </source>
</evidence>
<feature type="non-terminal residue" evidence="2">
    <location>
        <position position="99"/>
    </location>
</feature>
<gene>
    <name evidence="2" type="ORF">Q604_UNBC15620G0001</name>
</gene>
<reference evidence="2" key="1">
    <citation type="submission" date="2013-12" db="EMBL/GenBank/DDBJ databases">
        <title>A Varibaculum cambriense genome reconstructed from a premature infant gut community with otherwise low bacterial novelty that shifts toward anaerobic metabolism during the third week of life.</title>
        <authorList>
            <person name="Brown C.T."/>
            <person name="Sharon I."/>
            <person name="Thomas B.C."/>
            <person name="Castelle C.J."/>
            <person name="Morowitz M.J."/>
            <person name="Banfield J.F."/>
        </authorList>
    </citation>
    <scope>NUCLEOTIDE SEQUENCE</scope>
</reference>
<feature type="non-terminal residue" evidence="2">
    <location>
        <position position="1"/>
    </location>
</feature>
<sequence>THGIGDFRQTALSVKDFKGNTACKLQYVSHEIYKGKSKLQSLPATFGEENECTSLEITCIDKDLNLKVVLMYTVFEDLDAITRSVKIINEGKEKIYLTK</sequence>
<dbReference type="InterPro" id="IPR031704">
    <property type="entry name" value="Glyco_hydro_36_N"/>
</dbReference>
<proteinExistence type="predicted"/>
<accession>W1XK91</accession>
<dbReference type="Gene3D" id="2.70.98.60">
    <property type="entry name" value="alpha-galactosidase from lactobacil brevis"/>
    <property type="match status" value="1"/>
</dbReference>